<dbReference type="GO" id="GO:0016763">
    <property type="term" value="F:pentosyltransferase activity"/>
    <property type="evidence" value="ECO:0007669"/>
    <property type="project" value="InterPro"/>
</dbReference>
<evidence type="ECO:0000259" key="12">
    <source>
        <dbReference type="Pfam" id="PF00912"/>
    </source>
</evidence>
<evidence type="ECO:0000256" key="4">
    <source>
        <dbReference type="ARBA" id="ARBA00022679"/>
    </source>
</evidence>
<evidence type="ECO:0000256" key="2">
    <source>
        <dbReference type="ARBA" id="ARBA00022519"/>
    </source>
</evidence>
<dbReference type="eggNOG" id="COG0744">
    <property type="taxonomic scope" value="Bacteria"/>
</dbReference>
<sequence>MPSADVHLDRVDIRVGASQTQVNVQGGTISAVGSVETVLGEFDHWRHNSRKRPSGGASESQTHSNFNGIRFTWKDSVEAPTQSLSASGVRLLGGTPTTIIAADEAAATSQGTTVRLRGPRISLARSADRYKIAEIEAAEFSVDASIRPAQLPGPVGSSQVDLTSAEPIATALRNDRLPSTRAGASESVGEARRQSSYDRGVVLWTTLIQGAQGIDGVLAPGARVELDGFRARIRIADDQLTLGPGSFSIRREEQALSIDLSPQQSPESGSRPSGKIPDADPTSGLPSDALRPALLFRLRIPLHPITDSAPKITADINGGPISLAMLGLQEGDLGLFNVSQASISSRAHFELTADGHSLSLDGSGRLQNLSLRSSALSEEPIAGIDLAWRAKGSAKLDGSRAHVTEGEFSLGALRVLAKGEYQRSGSTFRVQGDVEVPLVPCQAMLDAIPDGLVAKVKDVRLAGSFGLKGKTQFDTSRLERDFNLSWQLTNSCRVTEAPPKLSVDNLQRRFTRQVQGPDGSFTELESGPGSPHWVPYGAISRFMEVAVMTTEDSGFHRHRGFDQEAIKNSIRENLRQGRFVRGASTISMQLAKNLYLARTKTLSRKLQEALLTMYLEQELTKEQLMELYLNVVEFGPMVFGIGDAAQHYFNTTASQLSLGQALYLASILPNPKVQHFVAGGAVSPGWTNYLRKLMETAAKRKWITEEELEEGLSETVVRGLAVPQRTRSSERARSHGSSEDESDAGGFGLTPPDDELRP</sequence>
<dbReference type="GO" id="GO:0009252">
    <property type="term" value="P:peptidoglycan biosynthetic process"/>
    <property type="evidence" value="ECO:0007669"/>
    <property type="project" value="UniProtKB-KW"/>
</dbReference>
<evidence type="ECO:0000256" key="10">
    <source>
        <dbReference type="ARBA" id="ARBA00023316"/>
    </source>
</evidence>
<dbReference type="Pfam" id="PF00912">
    <property type="entry name" value="Transgly"/>
    <property type="match status" value="1"/>
</dbReference>
<proteinExistence type="predicted"/>
<dbReference type="InterPro" id="IPR023346">
    <property type="entry name" value="Lysozyme-like_dom_sf"/>
</dbReference>
<keyword evidence="10" id="KW-0961">Cell wall biogenesis/degradation</keyword>
<dbReference type="EMBL" id="ASRX01000026">
    <property type="protein sequence ID" value="EYF05224.1"/>
    <property type="molecule type" value="Genomic_DNA"/>
</dbReference>
<keyword evidence="3" id="KW-0328">Glycosyltransferase</keyword>
<protein>
    <submittedName>
        <fullName evidence="13">Monofunctional biosynthetic peptidoglycan transglycosylase</fullName>
    </submittedName>
</protein>
<dbReference type="Proteomes" id="UP000019678">
    <property type="component" value="Unassembled WGS sequence"/>
</dbReference>
<feature type="domain" description="Glycosyl transferase family 51" evidence="12">
    <location>
        <begin position="531"/>
        <end position="674"/>
    </location>
</feature>
<feature type="compositionally biased region" description="Basic and acidic residues" evidence="11">
    <location>
        <begin position="727"/>
        <end position="738"/>
    </location>
</feature>
<gene>
    <name evidence="13" type="ORF">CAP_3589</name>
</gene>
<dbReference type="InterPro" id="IPR001264">
    <property type="entry name" value="Glyco_trans_51"/>
</dbReference>
<dbReference type="Gene3D" id="1.10.3810.10">
    <property type="entry name" value="Biosynthetic peptidoglycan transglycosylase-like"/>
    <property type="match status" value="1"/>
</dbReference>
<dbReference type="PANTHER" id="PTHR30400:SF0">
    <property type="entry name" value="BIOSYNTHETIC PEPTIDOGLYCAN TRANSGLYCOSYLASE"/>
    <property type="match status" value="1"/>
</dbReference>
<keyword evidence="5" id="KW-0812">Transmembrane</keyword>
<dbReference type="OrthoDB" id="9766909at2"/>
<evidence type="ECO:0000256" key="11">
    <source>
        <dbReference type="SAM" id="MobiDB-lite"/>
    </source>
</evidence>
<evidence type="ECO:0000256" key="3">
    <source>
        <dbReference type="ARBA" id="ARBA00022676"/>
    </source>
</evidence>
<keyword evidence="7" id="KW-0573">Peptidoglycan synthesis</keyword>
<feature type="region of interest" description="Disordered" evidence="11">
    <location>
        <begin position="719"/>
        <end position="758"/>
    </location>
</feature>
<dbReference type="GO" id="GO:0008360">
    <property type="term" value="P:regulation of cell shape"/>
    <property type="evidence" value="ECO:0007669"/>
    <property type="project" value="UniProtKB-KW"/>
</dbReference>
<evidence type="ECO:0000256" key="6">
    <source>
        <dbReference type="ARBA" id="ARBA00022960"/>
    </source>
</evidence>
<dbReference type="InterPro" id="IPR011812">
    <property type="entry name" value="Pep_trsgly"/>
</dbReference>
<feature type="compositionally biased region" description="Polar residues" evidence="11">
    <location>
        <begin position="260"/>
        <end position="271"/>
    </location>
</feature>
<keyword evidence="14" id="KW-1185">Reference proteome</keyword>
<evidence type="ECO:0000256" key="7">
    <source>
        <dbReference type="ARBA" id="ARBA00022984"/>
    </source>
</evidence>
<evidence type="ECO:0000313" key="14">
    <source>
        <dbReference type="Proteomes" id="UP000019678"/>
    </source>
</evidence>
<organism evidence="13 14">
    <name type="scientific">Chondromyces apiculatus DSM 436</name>
    <dbReference type="NCBI Taxonomy" id="1192034"/>
    <lineage>
        <taxon>Bacteria</taxon>
        <taxon>Pseudomonadati</taxon>
        <taxon>Myxococcota</taxon>
        <taxon>Polyangia</taxon>
        <taxon>Polyangiales</taxon>
        <taxon>Polyangiaceae</taxon>
        <taxon>Chondromyces</taxon>
    </lineage>
</organism>
<dbReference type="STRING" id="1192034.CAP_3589"/>
<evidence type="ECO:0000256" key="9">
    <source>
        <dbReference type="ARBA" id="ARBA00023136"/>
    </source>
</evidence>
<evidence type="ECO:0000256" key="8">
    <source>
        <dbReference type="ARBA" id="ARBA00022989"/>
    </source>
</evidence>
<reference evidence="13 14" key="1">
    <citation type="submission" date="2013-05" db="EMBL/GenBank/DDBJ databases">
        <title>Genome assembly of Chondromyces apiculatus DSM 436.</title>
        <authorList>
            <person name="Sharma G."/>
            <person name="Khatri I."/>
            <person name="Kaur C."/>
            <person name="Mayilraj S."/>
            <person name="Subramanian S."/>
        </authorList>
    </citation>
    <scope>NUCLEOTIDE SEQUENCE [LARGE SCALE GENOMIC DNA]</scope>
    <source>
        <strain evidence="13 14">DSM 436</strain>
    </source>
</reference>
<dbReference type="GO" id="GO:0016020">
    <property type="term" value="C:membrane"/>
    <property type="evidence" value="ECO:0007669"/>
    <property type="project" value="InterPro"/>
</dbReference>
<evidence type="ECO:0000256" key="1">
    <source>
        <dbReference type="ARBA" id="ARBA00022475"/>
    </source>
</evidence>
<dbReference type="AlphaFoldDB" id="A0A017T7K7"/>
<keyword evidence="9" id="KW-0472">Membrane</keyword>
<evidence type="ECO:0000256" key="5">
    <source>
        <dbReference type="ARBA" id="ARBA00022692"/>
    </source>
</evidence>
<dbReference type="InterPro" id="IPR036950">
    <property type="entry name" value="PBP_transglycosylase"/>
</dbReference>
<accession>A0A017T7K7</accession>
<keyword evidence="1" id="KW-1003">Cell membrane</keyword>
<dbReference type="SUPFAM" id="SSF53955">
    <property type="entry name" value="Lysozyme-like"/>
    <property type="match status" value="1"/>
</dbReference>
<name>A0A017T7K7_9BACT</name>
<keyword evidence="4" id="KW-0808">Transferase</keyword>
<feature type="region of interest" description="Disordered" evidence="11">
    <location>
        <begin position="257"/>
        <end position="286"/>
    </location>
</feature>
<evidence type="ECO:0000313" key="13">
    <source>
        <dbReference type="EMBL" id="EYF05224.1"/>
    </source>
</evidence>
<dbReference type="GO" id="GO:0009274">
    <property type="term" value="C:peptidoglycan-based cell wall"/>
    <property type="evidence" value="ECO:0007669"/>
    <property type="project" value="InterPro"/>
</dbReference>
<dbReference type="GO" id="GO:0071555">
    <property type="term" value="P:cell wall organization"/>
    <property type="evidence" value="ECO:0007669"/>
    <property type="project" value="UniProtKB-KW"/>
</dbReference>
<keyword evidence="8" id="KW-1133">Transmembrane helix</keyword>
<keyword evidence="2" id="KW-0997">Cell inner membrane</keyword>
<dbReference type="PANTHER" id="PTHR30400">
    <property type="entry name" value="MONOFUNCTIONAL BIOSYNTHETIC PEPTIDOGLYCAN TRANSGLYCOSYLASE"/>
    <property type="match status" value="1"/>
</dbReference>
<keyword evidence="6" id="KW-0133">Cell shape</keyword>
<comment type="caution">
    <text evidence="13">The sequence shown here is derived from an EMBL/GenBank/DDBJ whole genome shotgun (WGS) entry which is preliminary data.</text>
</comment>